<evidence type="ECO:0000256" key="6">
    <source>
        <dbReference type="SAM" id="MobiDB-lite"/>
    </source>
</evidence>
<feature type="region of interest" description="Disordered" evidence="6">
    <location>
        <begin position="238"/>
        <end position="258"/>
    </location>
</feature>
<keyword evidence="5 7" id="KW-0472">Membrane</keyword>
<proteinExistence type="inferred from homology"/>
<dbReference type="AlphaFoldDB" id="A0A6P3V915"/>
<dbReference type="PANTHER" id="PTHR23320:SF72">
    <property type="entry name" value="MEMBRANE-SPANNING 4-DOMAINS SUBFAMILY A MEMBER 12"/>
    <property type="match status" value="1"/>
</dbReference>
<keyword evidence="4 7" id="KW-1133">Transmembrane helix</keyword>
<gene>
    <name evidence="9" type="primary">LOC101590061</name>
</gene>
<name>A0A6P3V915_OCTDE</name>
<evidence type="ECO:0000256" key="5">
    <source>
        <dbReference type="ARBA" id="ARBA00023136"/>
    </source>
</evidence>
<dbReference type="GeneID" id="101590061"/>
<organism evidence="8 9">
    <name type="scientific">Octodon degus</name>
    <name type="common">Degu</name>
    <name type="synonym">Sciurus degus</name>
    <dbReference type="NCBI Taxonomy" id="10160"/>
    <lineage>
        <taxon>Eukaryota</taxon>
        <taxon>Metazoa</taxon>
        <taxon>Chordata</taxon>
        <taxon>Craniata</taxon>
        <taxon>Vertebrata</taxon>
        <taxon>Euteleostomi</taxon>
        <taxon>Mammalia</taxon>
        <taxon>Eutheria</taxon>
        <taxon>Euarchontoglires</taxon>
        <taxon>Glires</taxon>
        <taxon>Rodentia</taxon>
        <taxon>Hystricomorpha</taxon>
        <taxon>Octodontidae</taxon>
        <taxon>Octodon</taxon>
    </lineage>
</organism>
<evidence type="ECO:0000313" key="8">
    <source>
        <dbReference type="Proteomes" id="UP000515203"/>
    </source>
</evidence>
<dbReference type="GO" id="GO:0007166">
    <property type="term" value="P:cell surface receptor signaling pathway"/>
    <property type="evidence" value="ECO:0007669"/>
    <property type="project" value="TreeGrafter"/>
</dbReference>
<dbReference type="Proteomes" id="UP000515203">
    <property type="component" value="Unplaced"/>
</dbReference>
<feature type="transmembrane region" description="Helical" evidence="7">
    <location>
        <begin position="195"/>
        <end position="214"/>
    </location>
</feature>
<dbReference type="InParanoid" id="A0A6P3V915"/>
<dbReference type="RefSeq" id="XP_012368277.1">
    <property type="nucleotide sequence ID" value="XM_012512823.2"/>
</dbReference>
<feature type="transmembrane region" description="Helical" evidence="7">
    <location>
        <begin position="118"/>
        <end position="140"/>
    </location>
</feature>
<feature type="compositionally biased region" description="Polar residues" evidence="6">
    <location>
        <begin position="1"/>
        <end position="12"/>
    </location>
</feature>
<evidence type="ECO:0000313" key="9">
    <source>
        <dbReference type="RefSeq" id="XP_012368277.1"/>
    </source>
</evidence>
<reference evidence="9" key="1">
    <citation type="submission" date="2025-08" db="UniProtKB">
        <authorList>
            <consortium name="RefSeq"/>
        </authorList>
    </citation>
    <scope>IDENTIFICATION</scope>
</reference>
<dbReference type="OrthoDB" id="10071849at2759"/>
<sequence length="258" mass="27346">MSSNPPTYQGHETPNPYPPISALAPESPQPVGFINPRQVAPVFVTPPGVFPSSHLGPGNVQVTNPTPGTAAVPYQEAMKILGGIQIMIGLMHPGFGIILALLSYSLTEAWGFGSISFIAGYPFWGGLCFVISGSITIAAFKEFSPCQLKGSLGTNILSCIFSIIGVVLLIVDLFINAHHQQVYWALVGGKGISAMLLLFSILEFGIACATAHFCTQAINNPSRSVLIIPNVHATNPMMHESASAPPTSDSQPPYAPRY</sequence>
<dbReference type="FunCoup" id="A0A6P3V915">
    <property type="interactions" value="414"/>
</dbReference>
<dbReference type="PANTHER" id="PTHR23320">
    <property type="entry name" value="MEMBRANE-SPANNING 4-DOMAINS SUBFAMILY A MS4A -RELATED"/>
    <property type="match status" value="1"/>
</dbReference>
<feature type="transmembrane region" description="Helical" evidence="7">
    <location>
        <begin position="152"/>
        <end position="175"/>
    </location>
</feature>
<dbReference type="InterPro" id="IPR007237">
    <property type="entry name" value="CD20-like"/>
</dbReference>
<evidence type="ECO:0000256" key="2">
    <source>
        <dbReference type="ARBA" id="ARBA00009565"/>
    </source>
</evidence>
<dbReference type="Pfam" id="PF04103">
    <property type="entry name" value="CD20"/>
    <property type="match status" value="1"/>
</dbReference>
<dbReference type="InterPro" id="IPR030417">
    <property type="entry name" value="MS4A"/>
</dbReference>
<comment type="subcellular location">
    <subcellularLocation>
        <location evidence="1">Membrane</location>
        <topology evidence="1">Multi-pass membrane protein</topology>
    </subcellularLocation>
</comment>
<feature type="region of interest" description="Disordered" evidence="6">
    <location>
        <begin position="1"/>
        <end position="22"/>
    </location>
</feature>
<dbReference type="GO" id="GO:0005886">
    <property type="term" value="C:plasma membrane"/>
    <property type="evidence" value="ECO:0007669"/>
    <property type="project" value="TreeGrafter"/>
</dbReference>
<keyword evidence="8" id="KW-1185">Reference proteome</keyword>
<accession>A0A6P3V915</accession>
<evidence type="ECO:0000256" key="3">
    <source>
        <dbReference type="ARBA" id="ARBA00022692"/>
    </source>
</evidence>
<evidence type="ECO:0000256" key="1">
    <source>
        <dbReference type="ARBA" id="ARBA00004141"/>
    </source>
</evidence>
<comment type="similarity">
    <text evidence="2">Belongs to the MS4A family.</text>
</comment>
<keyword evidence="3 7" id="KW-0812">Transmembrane</keyword>
<evidence type="ECO:0000256" key="7">
    <source>
        <dbReference type="SAM" id="Phobius"/>
    </source>
</evidence>
<evidence type="ECO:0000256" key="4">
    <source>
        <dbReference type="ARBA" id="ARBA00022989"/>
    </source>
</evidence>
<feature type="transmembrane region" description="Helical" evidence="7">
    <location>
        <begin position="86"/>
        <end position="106"/>
    </location>
</feature>
<protein>
    <submittedName>
        <fullName evidence="9">Membrane-spanning 4-domains subfamily A member 12 isoform X1</fullName>
    </submittedName>
</protein>